<dbReference type="InterPro" id="IPR032879">
    <property type="entry name" value="FixG_C"/>
</dbReference>
<dbReference type="AlphaFoldDB" id="I3XU30"/>
<dbReference type="InterPro" id="IPR014116">
    <property type="entry name" value="Cyt_c_oxidase_cbb3_FixG"/>
</dbReference>
<reference evidence="9 10" key="1">
    <citation type="submission" date="2012-06" db="EMBL/GenBank/DDBJ databases">
        <title>Complete sequence of Sulfurospirillum barnesii SES-3.</title>
        <authorList>
            <consortium name="US DOE Joint Genome Institute"/>
            <person name="Lucas S."/>
            <person name="Han J."/>
            <person name="Lapidus A."/>
            <person name="Cheng J.-F."/>
            <person name="Goodwin L."/>
            <person name="Pitluck S."/>
            <person name="Peters L."/>
            <person name="Ovchinnikova G."/>
            <person name="Lu M."/>
            <person name="Detter J.C."/>
            <person name="Han C."/>
            <person name="Tapia R."/>
            <person name="Land M."/>
            <person name="Hauser L."/>
            <person name="Kyrpides N."/>
            <person name="Ivanova N."/>
            <person name="Pagani I."/>
            <person name="Stolz J."/>
            <person name="Arkin A."/>
            <person name="Dehal P."/>
            <person name="Oremland R."/>
            <person name="Saltikov C."/>
            <person name="Basu P."/>
            <person name="Hollibaugh J."/>
            <person name="Newman D."/>
            <person name="Stolyar S."/>
            <person name="Hazen T."/>
            <person name="Woyke T."/>
        </authorList>
    </citation>
    <scope>NUCLEOTIDE SEQUENCE [LARGE SCALE GENOMIC DNA]</scope>
    <source>
        <strain evidence="10">ATCC 700032 / DSM 10660 / SES-3</strain>
    </source>
</reference>
<feature type="transmembrane region" description="Helical" evidence="7">
    <location>
        <begin position="15"/>
        <end position="40"/>
    </location>
</feature>
<dbReference type="GO" id="GO:0051539">
    <property type="term" value="F:4 iron, 4 sulfur cluster binding"/>
    <property type="evidence" value="ECO:0007669"/>
    <property type="project" value="UniProtKB-KW"/>
</dbReference>
<accession>I3XU30</accession>
<evidence type="ECO:0000313" key="10">
    <source>
        <dbReference type="Proteomes" id="UP000006176"/>
    </source>
</evidence>
<dbReference type="PROSITE" id="PS00198">
    <property type="entry name" value="4FE4S_FER_1"/>
    <property type="match status" value="1"/>
</dbReference>
<keyword evidence="6" id="KW-0411">Iron-sulfur</keyword>
<evidence type="ECO:0000256" key="2">
    <source>
        <dbReference type="ARBA" id="ARBA00022485"/>
    </source>
</evidence>
<feature type="domain" description="4Fe-4S ferredoxin-type" evidence="8">
    <location>
        <begin position="234"/>
        <end position="262"/>
    </location>
</feature>
<keyword evidence="2" id="KW-0004">4Fe-4S</keyword>
<dbReference type="Pfam" id="PF12801">
    <property type="entry name" value="Fer4_5"/>
    <property type="match status" value="1"/>
</dbReference>
<keyword evidence="7" id="KW-0472">Membrane</keyword>
<name>I3XU30_SULBS</name>
<feature type="transmembrane region" description="Helical" evidence="7">
    <location>
        <begin position="130"/>
        <end position="152"/>
    </location>
</feature>
<dbReference type="HOGENOM" id="CLU_032118_2_1_7"/>
<dbReference type="NCBIfam" id="TIGR02745">
    <property type="entry name" value="ccoG_rdxA_fixG"/>
    <property type="match status" value="1"/>
</dbReference>
<evidence type="ECO:0000256" key="3">
    <source>
        <dbReference type="ARBA" id="ARBA00022723"/>
    </source>
</evidence>
<keyword evidence="4" id="KW-0249">Electron transport</keyword>
<feature type="transmembrane region" description="Helical" evidence="7">
    <location>
        <begin position="60"/>
        <end position="86"/>
    </location>
</feature>
<dbReference type="KEGG" id="sba:Sulba_0127"/>
<feature type="transmembrane region" description="Helical" evidence="7">
    <location>
        <begin position="168"/>
        <end position="186"/>
    </location>
</feature>
<proteinExistence type="predicted"/>
<dbReference type="InterPro" id="IPR017896">
    <property type="entry name" value="4Fe4S_Fe-S-bd"/>
</dbReference>
<keyword evidence="10" id="KW-1185">Reference proteome</keyword>
<dbReference type="InterPro" id="IPR017900">
    <property type="entry name" value="4Fe4S_Fe_S_CS"/>
</dbReference>
<dbReference type="Gene3D" id="2.60.40.10">
    <property type="entry name" value="Immunoglobulins"/>
    <property type="match status" value="1"/>
</dbReference>
<evidence type="ECO:0000259" key="8">
    <source>
        <dbReference type="PROSITE" id="PS51379"/>
    </source>
</evidence>
<dbReference type="RefSeq" id="WP_014768340.1">
    <property type="nucleotide sequence ID" value="NC_018002.1"/>
</dbReference>
<keyword evidence="3" id="KW-0479">Metal-binding</keyword>
<evidence type="ECO:0000256" key="5">
    <source>
        <dbReference type="ARBA" id="ARBA00023004"/>
    </source>
</evidence>
<dbReference type="Pfam" id="PF13746">
    <property type="entry name" value="Fer4_18"/>
    <property type="match status" value="1"/>
</dbReference>
<dbReference type="PANTHER" id="PTHR30176">
    <property type="entry name" value="FERREDOXIN-TYPE PROTEIN NAPH"/>
    <property type="match status" value="1"/>
</dbReference>
<dbReference type="InterPro" id="IPR013783">
    <property type="entry name" value="Ig-like_fold"/>
</dbReference>
<organism evidence="9 10">
    <name type="scientific">Sulfurospirillum barnesii (strain ATCC 700032 / DSM 10660 / SES-3)</name>
    <dbReference type="NCBI Taxonomy" id="760154"/>
    <lineage>
        <taxon>Bacteria</taxon>
        <taxon>Pseudomonadati</taxon>
        <taxon>Campylobacterota</taxon>
        <taxon>Epsilonproteobacteria</taxon>
        <taxon>Campylobacterales</taxon>
        <taxon>Sulfurospirillaceae</taxon>
        <taxon>Sulfurospirillum</taxon>
    </lineage>
</organism>
<dbReference type="PROSITE" id="PS51379">
    <property type="entry name" value="4FE4S_FER_2"/>
    <property type="match status" value="1"/>
</dbReference>
<dbReference type="STRING" id="760154.Sulba_0127"/>
<sequence length="452" mass="52252">MNQSVTTTLYRQKRYIVFGIITLIALTLPFITIDGNHFFLLSFDRKQLHLLFTTFDMQELYLMPFVLMFFFLTIFFVTTLGGRVWCGWSCPQTIFRVIFRDFIQTKLLGIRKSIQNKQQEPKENSVLKRILAILIWGMLALIAASNFLWYFIPPEDFFAYVQDPLEHTVLYGFLLGITAFLIYDVVALKENFCVYICPYSRIQSALFDEHTIQTIYNEKRGGQIYNAQGTKLSNKPPLESDDCTGCEACVRVCPTHIDIRKGMQLECINCLECADACTPIMAKLGKTSLITWTSSIEVEKNKKTNYLRFRTIAYMVALSLVLVGLFVMGSKKEYMLLNINRTSQLYKMSSNNQSVENVYTFLFQNTEAKDHSYYFELSHPELKIEKPTEPFLLKAGEKIKKIVIISAPAKVFKEENENLPVIVKAFALEDKEKITVERKTIFIYPKKSEVQP</sequence>
<dbReference type="eggNOG" id="COG0348">
    <property type="taxonomic scope" value="Bacteria"/>
</dbReference>
<dbReference type="SUPFAM" id="SSF54862">
    <property type="entry name" value="4Fe-4S ferredoxins"/>
    <property type="match status" value="1"/>
</dbReference>
<dbReference type="GO" id="GO:0005886">
    <property type="term" value="C:plasma membrane"/>
    <property type="evidence" value="ECO:0007669"/>
    <property type="project" value="TreeGrafter"/>
</dbReference>
<evidence type="ECO:0000256" key="4">
    <source>
        <dbReference type="ARBA" id="ARBA00022982"/>
    </source>
</evidence>
<dbReference type="GO" id="GO:0046872">
    <property type="term" value="F:metal ion binding"/>
    <property type="evidence" value="ECO:0007669"/>
    <property type="project" value="UniProtKB-KW"/>
</dbReference>
<dbReference type="Pfam" id="PF11614">
    <property type="entry name" value="FixG_C"/>
    <property type="match status" value="1"/>
</dbReference>
<dbReference type="PATRIC" id="fig|760154.4.peg.123"/>
<evidence type="ECO:0000313" key="9">
    <source>
        <dbReference type="EMBL" id="AFL67454.1"/>
    </source>
</evidence>
<dbReference type="Gene3D" id="3.30.70.20">
    <property type="match status" value="1"/>
</dbReference>
<keyword evidence="5" id="KW-0408">Iron</keyword>
<protein>
    <submittedName>
        <fullName evidence="9">Cytochrome c oxidase accessory protein FixG</fullName>
    </submittedName>
</protein>
<keyword evidence="7" id="KW-1133">Transmembrane helix</keyword>
<keyword evidence="7" id="KW-0812">Transmembrane</keyword>
<evidence type="ECO:0000256" key="7">
    <source>
        <dbReference type="SAM" id="Phobius"/>
    </source>
</evidence>
<dbReference type="EMBL" id="CP003333">
    <property type="protein sequence ID" value="AFL67454.1"/>
    <property type="molecule type" value="Genomic_DNA"/>
</dbReference>
<gene>
    <name evidence="9" type="ordered locus">Sulba_0127</name>
</gene>
<evidence type="ECO:0000256" key="1">
    <source>
        <dbReference type="ARBA" id="ARBA00022448"/>
    </source>
</evidence>
<dbReference type="InterPro" id="IPR051684">
    <property type="entry name" value="Electron_Trans/Redox"/>
</dbReference>
<keyword evidence="1" id="KW-0813">Transport</keyword>
<evidence type="ECO:0000256" key="6">
    <source>
        <dbReference type="ARBA" id="ARBA00023014"/>
    </source>
</evidence>
<dbReference type="PANTHER" id="PTHR30176:SF3">
    <property type="entry name" value="FERREDOXIN-TYPE PROTEIN NAPH"/>
    <property type="match status" value="1"/>
</dbReference>
<feature type="transmembrane region" description="Helical" evidence="7">
    <location>
        <begin position="312"/>
        <end position="330"/>
    </location>
</feature>
<dbReference type="Proteomes" id="UP000006176">
    <property type="component" value="Chromosome"/>
</dbReference>
<dbReference type="OrthoDB" id="9811700at2"/>